<keyword evidence="1 7" id="KW-0963">Cytoplasm</keyword>
<protein>
    <recommendedName>
        <fullName evidence="7">DNA mismatch repair protein MutH</fullName>
    </recommendedName>
    <alternativeName>
        <fullName evidence="7">Methyl-directed mismatch repair protein</fullName>
    </alternativeName>
</protein>
<dbReference type="GO" id="GO:0006304">
    <property type="term" value="P:DNA modification"/>
    <property type="evidence" value="ECO:0007669"/>
    <property type="project" value="InterPro"/>
</dbReference>
<gene>
    <name evidence="7 9" type="primary">mutH</name>
    <name evidence="9" type="ORF">CF67_05019</name>
</gene>
<keyword evidence="2 7" id="KW-0540">Nuclease</keyword>
<dbReference type="OrthoDB" id="5634909at2"/>
<accession>A0A084CMJ0</accession>
<dbReference type="AlphaFoldDB" id="A0A084CMJ0"/>
<dbReference type="HAMAP" id="MF_00759">
    <property type="entry name" value="MutH"/>
    <property type="match status" value="1"/>
</dbReference>
<dbReference type="NCBIfam" id="NF003458">
    <property type="entry name" value="PRK05070.1"/>
    <property type="match status" value="1"/>
</dbReference>
<dbReference type="GO" id="GO:0003677">
    <property type="term" value="F:DNA binding"/>
    <property type="evidence" value="ECO:0007669"/>
    <property type="project" value="InterPro"/>
</dbReference>
<dbReference type="SUPFAM" id="SSF52980">
    <property type="entry name" value="Restriction endonuclease-like"/>
    <property type="match status" value="1"/>
</dbReference>
<dbReference type="RefSeq" id="WP_034414801.1">
    <property type="nucleotide sequence ID" value="NZ_JGVK01000028.1"/>
</dbReference>
<dbReference type="InterPro" id="IPR004230">
    <property type="entry name" value="DNA_mismatch_repair_MutH"/>
</dbReference>
<dbReference type="EMBL" id="JGVK01000028">
    <property type="protein sequence ID" value="KEY91019.1"/>
    <property type="molecule type" value="Genomic_DNA"/>
</dbReference>
<evidence type="ECO:0000256" key="6">
    <source>
        <dbReference type="ARBA" id="ARBA00023204"/>
    </source>
</evidence>
<comment type="similarity">
    <text evidence="7">Belongs to the MutH family.</text>
</comment>
<dbReference type="STRING" id="1179155.CF67_05019"/>
<evidence type="ECO:0000256" key="3">
    <source>
        <dbReference type="ARBA" id="ARBA00022759"/>
    </source>
</evidence>
<dbReference type="eggNOG" id="COG3066">
    <property type="taxonomic scope" value="Bacteria"/>
</dbReference>
<dbReference type="CDD" id="cd00583">
    <property type="entry name" value="MutH-like"/>
    <property type="match status" value="1"/>
</dbReference>
<evidence type="ECO:0000256" key="1">
    <source>
        <dbReference type="ARBA" id="ARBA00022490"/>
    </source>
</evidence>
<dbReference type="GO" id="GO:0006298">
    <property type="term" value="P:mismatch repair"/>
    <property type="evidence" value="ECO:0007669"/>
    <property type="project" value="UniProtKB-UniRule"/>
</dbReference>
<dbReference type="InterPro" id="IPR011335">
    <property type="entry name" value="Restrct_endonuc-II-like"/>
</dbReference>
<dbReference type="InterPro" id="IPR011337">
    <property type="entry name" value="DNA_rep_MutH/RE_typeII_Sau3AI"/>
</dbReference>
<reference evidence="9 10" key="1">
    <citation type="submission" date="2014-03" db="EMBL/GenBank/DDBJ databases">
        <title>Selection and divergence in the genomes of co-occurring obligate luminous symbionts with specific hosts.</title>
        <authorList>
            <person name="Hendry T.A."/>
            <person name="de Wet J.R."/>
            <person name="Dunlap P.V."/>
        </authorList>
    </citation>
    <scope>NUCLEOTIDE SEQUENCE [LARGE SCALE GENOMIC DNA]</scope>
    <source>
        <strain evidence="9 10">Ppalp.1</strain>
    </source>
</reference>
<evidence type="ECO:0000256" key="7">
    <source>
        <dbReference type="HAMAP-Rule" id="MF_00759"/>
    </source>
</evidence>
<comment type="subcellular location">
    <subcellularLocation>
        <location evidence="7">Cytoplasm</location>
    </subcellularLocation>
</comment>
<proteinExistence type="inferred from homology"/>
<evidence type="ECO:0000313" key="9">
    <source>
        <dbReference type="EMBL" id="KEY91019.1"/>
    </source>
</evidence>
<evidence type="ECO:0000256" key="4">
    <source>
        <dbReference type="ARBA" id="ARBA00022763"/>
    </source>
</evidence>
<keyword evidence="3 7" id="KW-0255">Endonuclease</keyword>
<feature type="domain" description="DNA mismatch repair MutH/Type II restriction enzyme Sau3AI" evidence="8">
    <location>
        <begin position="53"/>
        <end position="151"/>
    </location>
</feature>
<dbReference type="SMART" id="SM00927">
    <property type="entry name" value="MutH"/>
    <property type="match status" value="1"/>
</dbReference>
<dbReference type="GO" id="GO:0005737">
    <property type="term" value="C:cytoplasm"/>
    <property type="evidence" value="ECO:0007669"/>
    <property type="project" value="UniProtKB-SubCell"/>
</dbReference>
<dbReference type="GO" id="GO:0016787">
    <property type="term" value="F:hydrolase activity"/>
    <property type="evidence" value="ECO:0007669"/>
    <property type="project" value="UniProtKB-KW"/>
</dbReference>
<dbReference type="NCBIfam" id="TIGR02248">
    <property type="entry name" value="mutH_TIGR"/>
    <property type="match status" value="1"/>
</dbReference>
<keyword evidence="6 7" id="KW-0234">DNA repair</keyword>
<comment type="function">
    <text evidence="7">Sequence-specific endonuclease that cleaves unmethylated GATC sequences. It is involved in DNA mismatch repair.</text>
</comment>
<evidence type="ECO:0000259" key="8">
    <source>
        <dbReference type="SMART" id="SM00927"/>
    </source>
</evidence>
<sequence length="222" mass="25073">MKPRPKSEKELLERAQAIAGFSLLELATEAGVRIPKNLLKNKGWIGKLLEWHLGAISKNKAQQDFEQLGIELKSIPISYSGKPLETTSICLAPLVGVHGLKWEQSHVRNKLSRILWIPVEGDKKIPLAKRLVGSPLLWSPSKEEELKLKTDWEELMEMIALGQIKHITAQYGEALQLRPKATNSRVLTNAYGTSGKLIKTLPRAFYLRTQFTDNILQSHFFT</sequence>
<keyword evidence="4 7" id="KW-0227">DNA damage</keyword>
<evidence type="ECO:0000256" key="2">
    <source>
        <dbReference type="ARBA" id="ARBA00022722"/>
    </source>
</evidence>
<dbReference type="Proteomes" id="UP000053784">
    <property type="component" value="Unassembled WGS sequence"/>
</dbReference>
<dbReference type="InterPro" id="IPR037057">
    <property type="entry name" value="DNA_rep_MutH/T2_RE_sf"/>
</dbReference>
<keyword evidence="5 7" id="KW-0378">Hydrolase</keyword>
<comment type="caution">
    <text evidence="9">The sequence shown here is derived from an EMBL/GenBank/DDBJ whole genome shotgun (WGS) entry which is preliminary data.</text>
</comment>
<evidence type="ECO:0000313" key="10">
    <source>
        <dbReference type="Proteomes" id="UP000053784"/>
    </source>
</evidence>
<organism evidence="9 10">
    <name type="scientific">Candidatus Photodesmus blepharonis</name>
    <dbReference type="NCBI Taxonomy" id="1179155"/>
    <lineage>
        <taxon>Bacteria</taxon>
        <taxon>Pseudomonadati</taxon>
        <taxon>Pseudomonadota</taxon>
        <taxon>Gammaproteobacteria</taxon>
        <taxon>Vibrionales</taxon>
        <taxon>Vibrionaceae</taxon>
        <taxon>Candidatus Photodesmus</taxon>
    </lineage>
</organism>
<evidence type="ECO:0000256" key="5">
    <source>
        <dbReference type="ARBA" id="ARBA00022801"/>
    </source>
</evidence>
<keyword evidence="10" id="KW-1185">Reference proteome</keyword>
<name>A0A084CMJ0_9GAMM</name>
<dbReference type="GO" id="GO:0004519">
    <property type="term" value="F:endonuclease activity"/>
    <property type="evidence" value="ECO:0007669"/>
    <property type="project" value="UniProtKB-UniRule"/>
</dbReference>
<dbReference type="Pfam" id="PF02976">
    <property type="entry name" value="MutH"/>
    <property type="match status" value="1"/>
</dbReference>
<dbReference type="Gene3D" id="3.40.600.10">
    <property type="entry name" value="DNA mismatch repair MutH/Restriction endonuclease, type II"/>
    <property type="match status" value="1"/>
</dbReference>